<dbReference type="EMBL" id="SADE01000002">
    <property type="protein sequence ID" value="RVU36454.1"/>
    <property type="molecule type" value="Genomic_DNA"/>
</dbReference>
<feature type="transmembrane region" description="Helical" evidence="4">
    <location>
        <begin position="233"/>
        <end position="253"/>
    </location>
</feature>
<feature type="transmembrane region" description="Helical" evidence="4">
    <location>
        <begin position="386"/>
        <end position="412"/>
    </location>
</feature>
<evidence type="ECO:0000259" key="5">
    <source>
        <dbReference type="PROSITE" id="PS50850"/>
    </source>
</evidence>
<dbReference type="PANTHER" id="PTHR11360:SF308">
    <property type="entry name" value="BLL3089 PROTEIN"/>
    <property type="match status" value="1"/>
</dbReference>
<keyword evidence="3 4" id="KW-0472">Membrane</keyword>
<name>A0A3S2Y2W8_9PROT</name>
<dbReference type="InterPro" id="IPR050327">
    <property type="entry name" value="Proton-linked_MCT"/>
</dbReference>
<dbReference type="InterPro" id="IPR011701">
    <property type="entry name" value="MFS"/>
</dbReference>
<evidence type="ECO:0000256" key="2">
    <source>
        <dbReference type="ARBA" id="ARBA00022989"/>
    </source>
</evidence>
<evidence type="ECO:0000256" key="1">
    <source>
        <dbReference type="ARBA" id="ARBA00022692"/>
    </source>
</evidence>
<dbReference type="Proteomes" id="UP000287447">
    <property type="component" value="Unassembled WGS sequence"/>
</dbReference>
<sequence>MIRYFGFIRTNARLLGFGMLLCLASSFGQTFFISLFSGEIRAEFGLSDGEFGAVYSMGTLASAFLLLWTGQLIDRVDLRVYIVAVFAGLGLAAVLMSVAQSVVLLVFIVFLLRQCGQGLPGHTAMTAMGRYFDQGRGKALSIAALGYPVGEALLPLAVVAAVAVTGWRESWGGIAIVLALVIVPLALLLLGDQKARHGAYIERMETAERDAAAGRTVAERSWTRAEVIRDARLYLVLPGLLAPSFIFTGLFFHQILIMVDIQGWSKTALAASYPVYAVTTVVASLLAGVAIDRFGAARLLPWFLWPQMLAVVVLISGADPVLLIPYMMLTGAGTGITHTLVSAFWPEVYGKRHLGAIRALATALMVFSSAASPVAMGVLFDLGFSLSAIGGMLIGYAVLGIALCTIAARLYLNDGRPAVTAA</sequence>
<gene>
    <name evidence="6" type="ORF">EOI86_14730</name>
</gene>
<keyword evidence="2 4" id="KW-1133">Transmembrane helix</keyword>
<dbReference type="PROSITE" id="PS50850">
    <property type="entry name" value="MFS"/>
    <property type="match status" value="1"/>
</dbReference>
<evidence type="ECO:0000256" key="4">
    <source>
        <dbReference type="SAM" id="Phobius"/>
    </source>
</evidence>
<dbReference type="Gene3D" id="1.20.1250.20">
    <property type="entry name" value="MFS general substrate transporter like domains"/>
    <property type="match status" value="1"/>
</dbReference>
<organism evidence="6 7">
    <name type="scientific">Hwanghaeella grinnelliae</name>
    <dbReference type="NCBI Taxonomy" id="2500179"/>
    <lineage>
        <taxon>Bacteria</taxon>
        <taxon>Pseudomonadati</taxon>
        <taxon>Pseudomonadota</taxon>
        <taxon>Alphaproteobacteria</taxon>
        <taxon>Rhodospirillales</taxon>
        <taxon>Rhodospirillaceae</taxon>
        <taxon>Hwanghaeella</taxon>
    </lineage>
</organism>
<dbReference type="GO" id="GO:0022857">
    <property type="term" value="F:transmembrane transporter activity"/>
    <property type="evidence" value="ECO:0007669"/>
    <property type="project" value="InterPro"/>
</dbReference>
<feature type="transmembrane region" description="Helical" evidence="4">
    <location>
        <begin position="80"/>
        <end position="96"/>
    </location>
</feature>
<dbReference type="Pfam" id="PF07690">
    <property type="entry name" value="MFS_1"/>
    <property type="match status" value="1"/>
</dbReference>
<dbReference type="PANTHER" id="PTHR11360">
    <property type="entry name" value="MONOCARBOXYLATE TRANSPORTER"/>
    <property type="match status" value="1"/>
</dbReference>
<evidence type="ECO:0000313" key="6">
    <source>
        <dbReference type="EMBL" id="RVU36454.1"/>
    </source>
</evidence>
<feature type="transmembrane region" description="Helical" evidence="4">
    <location>
        <begin position="140"/>
        <end position="164"/>
    </location>
</feature>
<protein>
    <submittedName>
        <fullName evidence="6">MFS transporter</fullName>
    </submittedName>
</protein>
<comment type="caution">
    <text evidence="6">The sequence shown here is derived from an EMBL/GenBank/DDBJ whole genome shotgun (WGS) entry which is preliminary data.</text>
</comment>
<dbReference type="InterPro" id="IPR036259">
    <property type="entry name" value="MFS_trans_sf"/>
</dbReference>
<proteinExistence type="predicted"/>
<feature type="transmembrane region" description="Helical" evidence="4">
    <location>
        <begin position="52"/>
        <end position="68"/>
    </location>
</feature>
<evidence type="ECO:0000313" key="7">
    <source>
        <dbReference type="Proteomes" id="UP000287447"/>
    </source>
</evidence>
<feature type="transmembrane region" description="Helical" evidence="4">
    <location>
        <begin position="273"/>
        <end position="292"/>
    </location>
</feature>
<dbReference type="InterPro" id="IPR020846">
    <property type="entry name" value="MFS_dom"/>
</dbReference>
<feature type="transmembrane region" description="Helical" evidence="4">
    <location>
        <begin position="299"/>
        <end position="318"/>
    </location>
</feature>
<evidence type="ECO:0000256" key="3">
    <source>
        <dbReference type="ARBA" id="ARBA00023136"/>
    </source>
</evidence>
<keyword evidence="1 4" id="KW-0812">Transmembrane</keyword>
<dbReference type="RefSeq" id="WP_127765930.1">
    <property type="nucleotide sequence ID" value="NZ_SADE01000002.1"/>
</dbReference>
<keyword evidence="7" id="KW-1185">Reference proteome</keyword>
<feature type="domain" description="Major facilitator superfamily (MFS) profile" evidence="5">
    <location>
        <begin position="14"/>
        <end position="412"/>
    </location>
</feature>
<dbReference type="SUPFAM" id="SSF103473">
    <property type="entry name" value="MFS general substrate transporter"/>
    <property type="match status" value="1"/>
</dbReference>
<feature type="transmembrane region" description="Helical" evidence="4">
    <location>
        <begin position="324"/>
        <end position="345"/>
    </location>
</feature>
<accession>A0A3S2Y2W8</accession>
<feature type="transmembrane region" description="Helical" evidence="4">
    <location>
        <begin position="357"/>
        <end position="380"/>
    </location>
</feature>
<dbReference type="OrthoDB" id="1404228at2"/>
<reference evidence="7" key="1">
    <citation type="submission" date="2019-01" db="EMBL/GenBank/DDBJ databases">
        <title>Gri0909 isolated from a small marine red alga.</title>
        <authorList>
            <person name="Kim J."/>
            <person name="Jeong S.E."/>
            <person name="Jeon C.O."/>
        </authorList>
    </citation>
    <scope>NUCLEOTIDE SEQUENCE [LARGE SCALE GENOMIC DNA]</scope>
    <source>
        <strain evidence="7">Gri0909</strain>
    </source>
</reference>
<dbReference type="AlphaFoldDB" id="A0A3S2Y2W8"/>
<feature type="transmembrane region" description="Helical" evidence="4">
    <location>
        <begin position="170"/>
        <end position="190"/>
    </location>
</feature>